<name>A0A835LJU5_9MAGN</name>
<dbReference type="GO" id="GO:0030955">
    <property type="term" value="F:potassium ion binding"/>
    <property type="evidence" value="ECO:0007669"/>
    <property type="project" value="InterPro"/>
</dbReference>
<dbReference type="GO" id="GO:0000287">
    <property type="term" value="F:magnesium ion binding"/>
    <property type="evidence" value="ECO:0007669"/>
    <property type="project" value="InterPro"/>
</dbReference>
<dbReference type="Proteomes" id="UP000631114">
    <property type="component" value="Unassembled WGS sequence"/>
</dbReference>
<dbReference type="Gene3D" id="3.20.20.60">
    <property type="entry name" value="Phosphoenolpyruvate-binding domains"/>
    <property type="match status" value="1"/>
</dbReference>
<evidence type="ECO:0000313" key="3">
    <source>
        <dbReference type="EMBL" id="KAF9597505.1"/>
    </source>
</evidence>
<dbReference type="InterPro" id="IPR015813">
    <property type="entry name" value="Pyrv/PenolPyrv_kinase-like_dom"/>
</dbReference>
<evidence type="ECO:0000256" key="1">
    <source>
        <dbReference type="SAM" id="MobiDB-lite"/>
    </source>
</evidence>
<comment type="caution">
    <text evidence="3">The sequence shown here is derived from an EMBL/GenBank/DDBJ whole genome shotgun (WGS) entry which is preliminary data.</text>
</comment>
<dbReference type="GO" id="GO:0004743">
    <property type="term" value="F:pyruvate kinase activity"/>
    <property type="evidence" value="ECO:0007669"/>
    <property type="project" value="InterPro"/>
</dbReference>
<evidence type="ECO:0000259" key="2">
    <source>
        <dbReference type="Pfam" id="PF00224"/>
    </source>
</evidence>
<sequence length="331" mass="36889">MSFKNRKKSKLARAVWMGKDFSSTLPHQETPQSQFDLNRSLAIIKELKTALPSNFVWDEVGIIVDFISNDHDYSYIEDLYNYIELLFVNMLYTFLPQLPHALYKEVSESPAEDFNDRVRRSLGILYKIESLDDQIHWSFPTGPHPWQLQAGACTSTLCPAVNTHQSIKITVASQNNALGRSSGREVENQEGVANCDDIIANSDAFMVARGDLANSVGVALILVLTRGGSTTKMVANDEAPARHSLIVREKGFCKVGDSVVALHRVGAASVIKMLTVAWPWNKERGSREQKTPARGKWVHDDRMPKEAIGEKGDDVVAENLQNTSHVQPRNG</sequence>
<organism evidence="3 4">
    <name type="scientific">Coptis chinensis</name>
    <dbReference type="NCBI Taxonomy" id="261450"/>
    <lineage>
        <taxon>Eukaryota</taxon>
        <taxon>Viridiplantae</taxon>
        <taxon>Streptophyta</taxon>
        <taxon>Embryophyta</taxon>
        <taxon>Tracheophyta</taxon>
        <taxon>Spermatophyta</taxon>
        <taxon>Magnoliopsida</taxon>
        <taxon>Ranunculales</taxon>
        <taxon>Ranunculaceae</taxon>
        <taxon>Coptidoideae</taxon>
        <taxon>Coptis</taxon>
    </lineage>
</organism>
<accession>A0A835LJU5</accession>
<dbReference type="InterPro" id="IPR040442">
    <property type="entry name" value="Pyrv_kinase-like_dom_sf"/>
</dbReference>
<dbReference type="EMBL" id="JADFTS010000007">
    <property type="protein sequence ID" value="KAF9597505.1"/>
    <property type="molecule type" value="Genomic_DNA"/>
</dbReference>
<dbReference type="Pfam" id="PF00224">
    <property type="entry name" value="PK"/>
    <property type="match status" value="1"/>
</dbReference>
<feature type="region of interest" description="Disordered" evidence="1">
    <location>
        <begin position="284"/>
        <end position="331"/>
    </location>
</feature>
<proteinExistence type="predicted"/>
<feature type="compositionally biased region" description="Basic and acidic residues" evidence="1">
    <location>
        <begin position="284"/>
        <end position="314"/>
    </location>
</feature>
<gene>
    <name evidence="3" type="ORF">IFM89_019032</name>
</gene>
<dbReference type="SUPFAM" id="SSF51621">
    <property type="entry name" value="Phosphoenolpyruvate/pyruvate domain"/>
    <property type="match status" value="1"/>
</dbReference>
<protein>
    <recommendedName>
        <fullName evidence="2">Pyruvate kinase barrel domain-containing protein</fullName>
    </recommendedName>
</protein>
<dbReference type="UniPathway" id="UPA00109">
    <property type="reaction ID" value="UER00188"/>
</dbReference>
<reference evidence="3 4" key="1">
    <citation type="submission" date="2020-10" db="EMBL/GenBank/DDBJ databases">
        <title>The Coptis chinensis genome and diversification of protoberbering-type alkaloids.</title>
        <authorList>
            <person name="Wang B."/>
            <person name="Shu S."/>
            <person name="Song C."/>
            <person name="Liu Y."/>
        </authorList>
    </citation>
    <scope>NUCLEOTIDE SEQUENCE [LARGE SCALE GENOMIC DNA]</scope>
    <source>
        <strain evidence="3">HL-2020</strain>
        <tissue evidence="3">Leaf</tissue>
    </source>
</reference>
<feature type="domain" description="Pyruvate kinase barrel" evidence="2">
    <location>
        <begin position="185"/>
        <end position="223"/>
    </location>
</feature>
<dbReference type="OrthoDB" id="2000983at2759"/>
<dbReference type="AlphaFoldDB" id="A0A835LJU5"/>
<feature type="compositionally biased region" description="Polar residues" evidence="1">
    <location>
        <begin position="319"/>
        <end position="331"/>
    </location>
</feature>
<dbReference type="InterPro" id="IPR015793">
    <property type="entry name" value="Pyrv_Knase_brl"/>
</dbReference>
<evidence type="ECO:0000313" key="4">
    <source>
        <dbReference type="Proteomes" id="UP000631114"/>
    </source>
</evidence>
<keyword evidence="4" id="KW-1185">Reference proteome</keyword>